<dbReference type="EMBL" id="JAQQWK010000003">
    <property type="protein sequence ID" value="KAK8044408.1"/>
    <property type="molecule type" value="Genomic_DNA"/>
</dbReference>
<accession>A0ABR1TCU5</accession>
<feature type="region of interest" description="Disordered" evidence="1">
    <location>
        <begin position="533"/>
        <end position="570"/>
    </location>
</feature>
<feature type="compositionally biased region" description="Polar residues" evidence="1">
    <location>
        <begin position="557"/>
        <end position="570"/>
    </location>
</feature>
<name>A0ABR1TCU5_9PEZI</name>
<evidence type="ECO:0000313" key="3">
    <source>
        <dbReference type="Proteomes" id="UP001444661"/>
    </source>
</evidence>
<feature type="region of interest" description="Disordered" evidence="1">
    <location>
        <begin position="164"/>
        <end position="262"/>
    </location>
</feature>
<reference evidence="2 3" key="1">
    <citation type="submission" date="2023-01" db="EMBL/GenBank/DDBJ databases">
        <title>Analysis of 21 Apiospora genomes using comparative genomics revels a genus with tremendous synthesis potential of carbohydrate active enzymes and secondary metabolites.</title>
        <authorList>
            <person name="Sorensen T."/>
        </authorList>
    </citation>
    <scope>NUCLEOTIDE SEQUENCE [LARGE SCALE GENOMIC DNA]</scope>
    <source>
        <strain evidence="2 3">CBS 33761</strain>
    </source>
</reference>
<gene>
    <name evidence="2" type="ORF">PG993_004432</name>
</gene>
<feature type="compositionally biased region" description="Basic and acidic residues" evidence="1">
    <location>
        <begin position="462"/>
        <end position="475"/>
    </location>
</feature>
<feature type="region of interest" description="Disordered" evidence="1">
    <location>
        <begin position="429"/>
        <end position="500"/>
    </location>
</feature>
<protein>
    <submittedName>
        <fullName evidence="2">Uncharacterized protein</fullName>
    </submittedName>
</protein>
<keyword evidence="3" id="KW-1185">Reference proteome</keyword>
<evidence type="ECO:0000256" key="1">
    <source>
        <dbReference type="SAM" id="MobiDB-lite"/>
    </source>
</evidence>
<feature type="compositionally biased region" description="Low complexity" evidence="1">
    <location>
        <begin position="534"/>
        <end position="556"/>
    </location>
</feature>
<feature type="compositionally biased region" description="Low complexity" evidence="1">
    <location>
        <begin position="206"/>
        <end position="221"/>
    </location>
</feature>
<proteinExistence type="predicted"/>
<comment type="caution">
    <text evidence="2">The sequence shown here is derived from an EMBL/GenBank/DDBJ whole genome shotgun (WGS) entry which is preliminary data.</text>
</comment>
<organism evidence="2 3">
    <name type="scientific">Apiospora rasikravindrae</name>
    <dbReference type="NCBI Taxonomy" id="990691"/>
    <lineage>
        <taxon>Eukaryota</taxon>
        <taxon>Fungi</taxon>
        <taxon>Dikarya</taxon>
        <taxon>Ascomycota</taxon>
        <taxon>Pezizomycotina</taxon>
        <taxon>Sordariomycetes</taxon>
        <taxon>Xylariomycetidae</taxon>
        <taxon>Amphisphaeriales</taxon>
        <taxon>Apiosporaceae</taxon>
        <taxon>Apiospora</taxon>
    </lineage>
</organism>
<sequence length="605" mass="65963">MQRLRRSETGKWPYAADSTGPYRGLLKQKYPCWVATGPARDRFTTEISDQLIFLLRNSLQESSSFMTLTLFMVGKVPQKTNPTIMVVSDDKARRKEAFEKIKASRILADYPGFELGHCEVAAEHEDLRQLGTGGSPGIHISSDEQPESLLACADTFGIPNSCFDGLPRPPSLPDDRAFDKSGSESDDCEITGLDGWDSDTDDEMLSSVTSHGSITSSSAGSDNEERLLGRKTSHQSPPSITTVPEEAFEQVPGTFEPSSAKGKGTAVHSLCVTLGPVMFLDAELDLVLIRVPIKSPEHEESLKRIPNVKPLNPHRYRDEDFWDREGAAGSSVTVLTASKGPISGKQSSMPFYTRLPGAHDFQMLHAFHLDIPLGAGDSGSWVVGGNDQELIGFVVAGSPKTGLCLVCPAKEAIRTFVYRLYQRSVGSIAGSASSPPLGPGGSRTTPGHWPGDFSGHSSQQSQDDRPKLQKQEAQHRPSTRSLMDQLMDPPSSYQEGEPRPVVTHRIVQYASPRPLMPDTRSWRVASLQEPVGVLQPRRLSTSPPSQSSPRSYSPTTGESSQVSTWGTGQALQNYDREADAWLEAQASSLGLDLDHLDDEDTMDID</sequence>
<evidence type="ECO:0000313" key="2">
    <source>
        <dbReference type="EMBL" id="KAK8044408.1"/>
    </source>
</evidence>
<feature type="compositionally biased region" description="Basic and acidic residues" evidence="1">
    <location>
        <begin position="173"/>
        <end position="183"/>
    </location>
</feature>
<dbReference type="Proteomes" id="UP001444661">
    <property type="component" value="Unassembled WGS sequence"/>
</dbReference>